<dbReference type="EMBL" id="PGOL01044978">
    <property type="protein sequence ID" value="PKH63906.1"/>
    <property type="molecule type" value="Genomic_DNA"/>
</dbReference>
<dbReference type="GO" id="GO:0051781">
    <property type="term" value="P:positive regulation of cell division"/>
    <property type="evidence" value="ECO:0007669"/>
    <property type="project" value="TreeGrafter"/>
</dbReference>
<keyword evidence="6" id="KW-0675">Receptor</keyword>
<dbReference type="GO" id="GO:0005788">
    <property type="term" value="C:endoplasmic reticulum lumen"/>
    <property type="evidence" value="ECO:0007669"/>
    <property type="project" value="UniProtKB-SubCell"/>
</dbReference>
<name>A0A2I0GK38_PUNGR</name>
<keyword evidence="7" id="KW-0325">Glycoprotein</keyword>
<keyword evidence="5 10" id="KW-0862">Zinc</keyword>
<dbReference type="SUPFAM" id="SSF51182">
    <property type="entry name" value="RmlC-like cupins"/>
    <property type="match status" value="1"/>
</dbReference>
<dbReference type="GO" id="GO:0010011">
    <property type="term" value="F:auxin binding"/>
    <property type="evidence" value="ECO:0007669"/>
    <property type="project" value="InterPro"/>
</dbReference>
<feature type="binding site" evidence="10">
    <location>
        <position position="190"/>
    </location>
    <ligand>
        <name>Zn(2+)</name>
        <dbReference type="ChEBI" id="CHEBI:29105"/>
    </ligand>
</feature>
<evidence type="ECO:0000256" key="1">
    <source>
        <dbReference type="ARBA" id="ARBA00004319"/>
    </source>
</evidence>
<feature type="glycosylation site" description="N-linked (GlcNAc...) asparagine" evidence="9">
    <location>
        <position position="227"/>
    </location>
</feature>
<dbReference type="InterPro" id="IPR014710">
    <property type="entry name" value="RmlC-like_jellyroll"/>
</dbReference>
<evidence type="ECO:0000256" key="5">
    <source>
        <dbReference type="ARBA" id="ARBA00022833"/>
    </source>
</evidence>
<comment type="subcellular location">
    <subcellularLocation>
        <location evidence="1">Endoplasmic reticulum lumen</location>
    </subcellularLocation>
</comment>
<dbReference type="GO" id="GO:0045793">
    <property type="term" value="P:positive regulation of cell size"/>
    <property type="evidence" value="ECO:0007669"/>
    <property type="project" value="TreeGrafter"/>
</dbReference>
<feature type="binding site" evidence="10">
    <location>
        <position position="194"/>
    </location>
    <ligand>
        <name>Zn(2+)</name>
        <dbReference type="ChEBI" id="CHEBI:29105"/>
    </ligand>
</feature>
<dbReference type="PANTHER" id="PTHR37236:SF1">
    <property type="entry name" value="AUXIN-BINDING PROTEIN 1"/>
    <property type="match status" value="1"/>
</dbReference>
<evidence type="ECO:0000256" key="6">
    <source>
        <dbReference type="ARBA" id="ARBA00023170"/>
    </source>
</evidence>
<keyword evidence="2 10" id="KW-0479">Metal-binding</keyword>
<evidence type="ECO:0000256" key="11">
    <source>
        <dbReference type="SAM" id="SignalP"/>
    </source>
</evidence>
<evidence type="ECO:0000256" key="3">
    <source>
        <dbReference type="ARBA" id="ARBA00022729"/>
    </source>
</evidence>
<comment type="caution">
    <text evidence="12">The sequence shown here is derived from an EMBL/GenBank/DDBJ whole genome shotgun (WGS) entry which is preliminary data.</text>
</comment>
<keyword evidence="8" id="KW-0927">Auxin signaling pathway</keyword>
<feature type="binding site" evidence="10">
    <location>
        <position position="238"/>
    </location>
    <ligand>
        <name>Zn(2+)</name>
        <dbReference type="ChEBI" id="CHEBI:29105"/>
    </ligand>
</feature>
<dbReference type="Pfam" id="PF02041">
    <property type="entry name" value="Auxin_BP"/>
    <property type="match status" value="1"/>
</dbReference>
<dbReference type="GO" id="GO:0009826">
    <property type="term" value="P:unidimensional cell growth"/>
    <property type="evidence" value="ECO:0007669"/>
    <property type="project" value="TreeGrafter"/>
</dbReference>
<keyword evidence="4" id="KW-0256">Endoplasmic reticulum</keyword>
<dbReference type="GO" id="GO:0046872">
    <property type="term" value="F:metal ion binding"/>
    <property type="evidence" value="ECO:0007669"/>
    <property type="project" value="UniProtKB-KW"/>
</dbReference>
<evidence type="ECO:0000313" key="12">
    <source>
        <dbReference type="EMBL" id="PKH63906.1"/>
    </source>
</evidence>
<dbReference type="Gene3D" id="2.60.120.10">
    <property type="entry name" value="Jelly Rolls"/>
    <property type="match status" value="1"/>
</dbReference>
<dbReference type="STRING" id="22663.A0A2I0GK38"/>
<proteinExistence type="predicted"/>
<evidence type="ECO:0000256" key="8">
    <source>
        <dbReference type="ARBA" id="ARBA00023294"/>
    </source>
</evidence>
<evidence type="ECO:0000256" key="10">
    <source>
        <dbReference type="PIRSR" id="PIRSR600526-2"/>
    </source>
</evidence>
<feature type="signal peptide" evidence="11">
    <location>
        <begin position="1"/>
        <end position="23"/>
    </location>
</feature>
<keyword evidence="13" id="KW-1185">Reference proteome</keyword>
<evidence type="ECO:0000256" key="7">
    <source>
        <dbReference type="ARBA" id="ARBA00023180"/>
    </source>
</evidence>
<dbReference type="Proteomes" id="UP000233551">
    <property type="component" value="Unassembled WGS sequence"/>
</dbReference>
<dbReference type="InterPro" id="IPR011051">
    <property type="entry name" value="RmlC_Cupin_sf"/>
</dbReference>
<dbReference type="GO" id="GO:0032877">
    <property type="term" value="P:positive regulation of DNA endoreduplication"/>
    <property type="evidence" value="ECO:0007669"/>
    <property type="project" value="TreeGrafter"/>
</dbReference>
<dbReference type="GO" id="GO:0009734">
    <property type="term" value="P:auxin-activated signaling pathway"/>
    <property type="evidence" value="ECO:0007669"/>
    <property type="project" value="UniProtKB-KW"/>
</dbReference>
<feature type="chain" id="PRO_5014179262" description="Auxin-binding protein 1" evidence="11">
    <location>
        <begin position="24"/>
        <end position="239"/>
    </location>
</feature>
<sequence>MATLGRLGIGLTVIALLSAVAEASLCSINGNHFVHYYYYHHSHFPASFLPLPSSETDAKRSVARIVGPGKDDLQVSTHDLGKAQLICFSILVERTSFRTMFPFTPQLKLRVCSVRVAAAVFCLYFELCLPFSSSAGIPLVRNISELPQDNYGRGGLSHITVAGSVLHGMKEIEVWLQTFAPGSHTPIHRHSCEEVFVVLKGSGTLYLAPNSHVKYPGTPEEFPIFSNSTFHIPVNDAHQ</sequence>
<reference evidence="12 13" key="1">
    <citation type="submission" date="2017-11" db="EMBL/GenBank/DDBJ databases">
        <title>De-novo sequencing of pomegranate (Punica granatum L.) genome.</title>
        <authorList>
            <person name="Akparov Z."/>
            <person name="Amiraslanov A."/>
            <person name="Hajiyeva S."/>
            <person name="Abbasov M."/>
            <person name="Kaur K."/>
            <person name="Hamwieh A."/>
            <person name="Solovyev V."/>
            <person name="Salamov A."/>
            <person name="Braich B."/>
            <person name="Kosarev P."/>
            <person name="Mahmoud A."/>
            <person name="Hajiyev E."/>
            <person name="Babayeva S."/>
            <person name="Izzatullayeva V."/>
            <person name="Mammadov A."/>
            <person name="Mammadov A."/>
            <person name="Sharifova S."/>
            <person name="Ojaghi J."/>
            <person name="Eynullazada K."/>
            <person name="Bayramov B."/>
            <person name="Abdulazimova A."/>
            <person name="Shahmuradov I."/>
        </authorList>
    </citation>
    <scope>NUCLEOTIDE SEQUENCE [LARGE SCALE GENOMIC DNA]</scope>
    <source>
        <strain evidence="13">cv. AG2017</strain>
        <tissue evidence="12">Leaf</tissue>
    </source>
</reference>
<evidence type="ECO:0008006" key="14">
    <source>
        <dbReference type="Google" id="ProtNLM"/>
    </source>
</evidence>
<keyword evidence="3 11" id="KW-0732">Signal</keyword>
<accession>A0A2I0GK38</accession>
<feature type="binding site" evidence="10">
    <location>
        <position position="188"/>
    </location>
    <ligand>
        <name>Zn(2+)</name>
        <dbReference type="ChEBI" id="CHEBI:29105"/>
    </ligand>
</feature>
<evidence type="ECO:0000256" key="4">
    <source>
        <dbReference type="ARBA" id="ARBA00022824"/>
    </source>
</evidence>
<dbReference type="PANTHER" id="PTHR37236">
    <property type="entry name" value="AUXIN-BINDING PROTEIN 1"/>
    <property type="match status" value="1"/>
</dbReference>
<dbReference type="InterPro" id="IPR000526">
    <property type="entry name" value="Auxin-bd"/>
</dbReference>
<dbReference type="AlphaFoldDB" id="A0A2I0GK38"/>
<organism evidence="12 13">
    <name type="scientific">Punica granatum</name>
    <name type="common">Pomegranate</name>
    <dbReference type="NCBI Taxonomy" id="22663"/>
    <lineage>
        <taxon>Eukaryota</taxon>
        <taxon>Viridiplantae</taxon>
        <taxon>Streptophyta</taxon>
        <taxon>Embryophyta</taxon>
        <taxon>Tracheophyta</taxon>
        <taxon>Spermatophyta</taxon>
        <taxon>Magnoliopsida</taxon>
        <taxon>eudicotyledons</taxon>
        <taxon>Gunneridae</taxon>
        <taxon>Pentapetalae</taxon>
        <taxon>rosids</taxon>
        <taxon>malvids</taxon>
        <taxon>Myrtales</taxon>
        <taxon>Lythraceae</taxon>
        <taxon>Punica</taxon>
    </lineage>
</organism>
<evidence type="ECO:0000256" key="2">
    <source>
        <dbReference type="ARBA" id="ARBA00022723"/>
    </source>
</evidence>
<dbReference type="GO" id="GO:0000911">
    <property type="term" value="P:cytokinesis by cell plate formation"/>
    <property type="evidence" value="ECO:0007669"/>
    <property type="project" value="TreeGrafter"/>
</dbReference>
<dbReference type="PRINTS" id="PR00655">
    <property type="entry name" value="AUXINBINDNGP"/>
</dbReference>
<feature type="non-terminal residue" evidence="12">
    <location>
        <position position="239"/>
    </location>
</feature>
<protein>
    <recommendedName>
        <fullName evidence="14">Auxin-binding protein 1</fullName>
    </recommendedName>
</protein>
<evidence type="ECO:0000313" key="13">
    <source>
        <dbReference type="Proteomes" id="UP000233551"/>
    </source>
</evidence>
<evidence type="ECO:0000256" key="9">
    <source>
        <dbReference type="PIRSR" id="PIRSR600526-1"/>
    </source>
</evidence>
<gene>
    <name evidence="12" type="ORF">CRG98_050233</name>
</gene>